<proteinExistence type="predicted"/>
<dbReference type="Proteomes" id="UP000315295">
    <property type="component" value="Unassembled WGS sequence"/>
</dbReference>
<organism evidence="1 2">
    <name type="scientific">Malus baccata</name>
    <name type="common">Siberian crab apple</name>
    <name type="synonym">Pyrus baccata</name>
    <dbReference type="NCBI Taxonomy" id="106549"/>
    <lineage>
        <taxon>Eukaryota</taxon>
        <taxon>Viridiplantae</taxon>
        <taxon>Streptophyta</taxon>
        <taxon>Embryophyta</taxon>
        <taxon>Tracheophyta</taxon>
        <taxon>Spermatophyta</taxon>
        <taxon>Magnoliopsida</taxon>
        <taxon>eudicotyledons</taxon>
        <taxon>Gunneridae</taxon>
        <taxon>Pentapetalae</taxon>
        <taxon>rosids</taxon>
        <taxon>fabids</taxon>
        <taxon>Rosales</taxon>
        <taxon>Rosaceae</taxon>
        <taxon>Amygdaloideae</taxon>
        <taxon>Maleae</taxon>
        <taxon>Malus</taxon>
    </lineage>
</organism>
<dbReference type="EMBL" id="VIEB01000413">
    <property type="protein sequence ID" value="TQD91614.1"/>
    <property type="molecule type" value="Genomic_DNA"/>
</dbReference>
<comment type="caution">
    <text evidence="1">The sequence shown here is derived from an EMBL/GenBank/DDBJ whole genome shotgun (WGS) entry which is preliminary data.</text>
</comment>
<protein>
    <submittedName>
        <fullName evidence="1">Uncharacterized protein</fullName>
    </submittedName>
</protein>
<accession>A0A540LYP5</accession>
<keyword evidence="2" id="KW-1185">Reference proteome</keyword>
<name>A0A540LYP5_MALBA</name>
<sequence length="209" mass="23734">MSLDARITNLDSTKSNCTLADLVEVVVDHLKYEITKNFNLQCYICSVERENCLLWGSVFVSRIPVVGESDLDIHDFLPSLKKCFNLLGHALDNSIFLIYRQVLEGYNFGMLWWKIFLFSGIGKSDVDGNSFVVVVLGGDYVLHFLKLIDGNCMKNVLTLFDPLTADQEVPNVHLFCLNAATLRFGKLDMMRIEEREDHGINYPGVNDME</sequence>
<evidence type="ECO:0000313" key="2">
    <source>
        <dbReference type="Proteomes" id="UP000315295"/>
    </source>
</evidence>
<dbReference type="AlphaFoldDB" id="A0A540LYP5"/>
<evidence type="ECO:0000313" key="1">
    <source>
        <dbReference type="EMBL" id="TQD91614.1"/>
    </source>
</evidence>
<gene>
    <name evidence="1" type="ORF">C1H46_022797</name>
</gene>
<reference evidence="1 2" key="1">
    <citation type="journal article" date="2019" name="G3 (Bethesda)">
        <title>Sequencing of a Wild Apple (Malus baccata) Genome Unravels the Differences Between Cultivated and Wild Apple Species Regarding Disease Resistance and Cold Tolerance.</title>
        <authorList>
            <person name="Chen X."/>
        </authorList>
    </citation>
    <scope>NUCLEOTIDE SEQUENCE [LARGE SCALE GENOMIC DNA]</scope>
    <source>
        <strain evidence="2">cv. Shandingzi</strain>
        <tissue evidence="1">Leaves</tissue>
    </source>
</reference>